<evidence type="ECO:0000256" key="6">
    <source>
        <dbReference type="ARBA" id="ARBA00023004"/>
    </source>
</evidence>
<evidence type="ECO:0000256" key="2">
    <source>
        <dbReference type="ARBA" id="ARBA00010617"/>
    </source>
</evidence>
<reference evidence="11" key="1">
    <citation type="submission" date="2016-04" db="EMBL/GenBank/DDBJ databases">
        <title>Cephalotus genome sequencing.</title>
        <authorList>
            <person name="Fukushima K."/>
            <person name="Hasebe M."/>
            <person name="Fang X."/>
        </authorList>
    </citation>
    <scope>NUCLEOTIDE SEQUENCE [LARGE SCALE GENOMIC DNA]</scope>
    <source>
        <strain evidence="11">cv. St1</strain>
    </source>
</reference>
<accession>A0A1Q3BZW2</accession>
<evidence type="ECO:0000256" key="7">
    <source>
        <dbReference type="ARBA" id="ARBA00023033"/>
    </source>
</evidence>
<dbReference type="Pfam" id="PF00067">
    <property type="entry name" value="p450"/>
    <property type="match status" value="1"/>
</dbReference>
<dbReference type="InParanoid" id="A0A1Q3BZW2"/>
<dbReference type="GO" id="GO:0004497">
    <property type="term" value="F:monooxygenase activity"/>
    <property type="evidence" value="ECO:0007669"/>
    <property type="project" value="UniProtKB-KW"/>
</dbReference>
<dbReference type="InterPro" id="IPR036396">
    <property type="entry name" value="Cyt_P450_sf"/>
</dbReference>
<dbReference type="AlphaFoldDB" id="A0A1Q3BZW2"/>
<gene>
    <name evidence="10" type="ORF">CFOL_v3_17049</name>
</gene>
<dbReference type="GO" id="GO:0006629">
    <property type="term" value="P:lipid metabolic process"/>
    <property type="evidence" value="ECO:0007669"/>
    <property type="project" value="UniProtKB-ARBA"/>
</dbReference>
<comment type="caution">
    <text evidence="10">The sequence shown here is derived from an EMBL/GenBank/DDBJ whole genome shotgun (WGS) entry which is preliminary data.</text>
</comment>
<dbReference type="Proteomes" id="UP000187406">
    <property type="component" value="Unassembled WGS sequence"/>
</dbReference>
<dbReference type="InterPro" id="IPR017972">
    <property type="entry name" value="Cyt_P450_CS"/>
</dbReference>
<organism evidence="10 11">
    <name type="scientific">Cephalotus follicularis</name>
    <name type="common">Albany pitcher plant</name>
    <dbReference type="NCBI Taxonomy" id="3775"/>
    <lineage>
        <taxon>Eukaryota</taxon>
        <taxon>Viridiplantae</taxon>
        <taxon>Streptophyta</taxon>
        <taxon>Embryophyta</taxon>
        <taxon>Tracheophyta</taxon>
        <taxon>Spermatophyta</taxon>
        <taxon>Magnoliopsida</taxon>
        <taxon>eudicotyledons</taxon>
        <taxon>Gunneridae</taxon>
        <taxon>Pentapetalae</taxon>
        <taxon>rosids</taxon>
        <taxon>fabids</taxon>
        <taxon>Oxalidales</taxon>
        <taxon>Cephalotaceae</taxon>
        <taxon>Cephalotus</taxon>
    </lineage>
</organism>
<dbReference type="InterPro" id="IPR001128">
    <property type="entry name" value="Cyt_P450"/>
</dbReference>
<dbReference type="GO" id="GO:0005506">
    <property type="term" value="F:iron ion binding"/>
    <property type="evidence" value="ECO:0007669"/>
    <property type="project" value="InterPro"/>
</dbReference>
<dbReference type="GO" id="GO:0020037">
    <property type="term" value="F:heme binding"/>
    <property type="evidence" value="ECO:0007669"/>
    <property type="project" value="InterPro"/>
</dbReference>
<comment type="similarity">
    <text evidence="2 9">Belongs to the cytochrome P450 family.</text>
</comment>
<evidence type="ECO:0000256" key="8">
    <source>
        <dbReference type="PIRSR" id="PIRSR602401-1"/>
    </source>
</evidence>
<dbReference type="PRINTS" id="PR00385">
    <property type="entry name" value="P450"/>
</dbReference>
<evidence type="ECO:0000313" key="10">
    <source>
        <dbReference type="EMBL" id="GAV73565.1"/>
    </source>
</evidence>
<dbReference type="STRING" id="3775.A0A1Q3BZW2"/>
<evidence type="ECO:0000256" key="4">
    <source>
        <dbReference type="ARBA" id="ARBA00022723"/>
    </source>
</evidence>
<dbReference type="CDD" id="cd11064">
    <property type="entry name" value="CYP86A"/>
    <property type="match status" value="1"/>
</dbReference>
<keyword evidence="3 8" id="KW-0349">Heme</keyword>
<dbReference type="OrthoDB" id="1470350at2759"/>
<comment type="cofactor">
    <cofactor evidence="1 8">
        <name>heme</name>
        <dbReference type="ChEBI" id="CHEBI:30413"/>
    </cofactor>
</comment>
<evidence type="ECO:0000256" key="5">
    <source>
        <dbReference type="ARBA" id="ARBA00023002"/>
    </source>
</evidence>
<dbReference type="PANTHER" id="PTHR24296">
    <property type="entry name" value="CYTOCHROME P450"/>
    <property type="match status" value="1"/>
</dbReference>
<evidence type="ECO:0000256" key="9">
    <source>
        <dbReference type="RuleBase" id="RU000461"/>
    </source>
</evidence>
<dbReference type="PRINTS" id="PR00463">
    <property type="entry name" value="EP450I"/>
</dbReference>
<keyword evidence="11" id="KW-1185">Reference proteome</keyword>
<keyword evidence="7 9" id="KW-0503">Monooxygenase</keyword>
<name>A0A1Q3BZW2_CEPFO</name>
<dbReference type="Gene3D" id="1.10.630.10">
    <property type="entry name" value="Cytochrome P450"/>
    <property type="match status" value="1"/>
</dbReference>
<proteinExistence type="inferred from homology"/>
<protein>
    <submittedName>
        <fullName evidence="10">p450 domain-containing protein</fullName>
    </submittedName>
</protein>
<evidence type="ECO:0000256" key="1">
    <source>
        <dbReference type="ARBA" id="ARBA00001971"/>
    </source>
</evidence>
<dbReference type="GO" id="GO:0016705">
    <property type="term" value="F:oxidoreductase activity, acting on paired donors, with incorporation or reduction of molecular oxygen"/>
    <property type="evidence" value="ECO:0007669"/>
    <property type="project" value="InterPro"/>
</dbReference>
<evidence type="ECO:0000313" key="11">
    <source>
        <dbReference type="Proteomes" id="UP000187406"/>
    </source>
</evidence>
<dbReference type="FunCoup" id="A0A1Q3BZW2">
    <property type="interactions" value="150"/>
</dbReference>
<keyword evidence="4 8" id="KW-0479">Metal-binding</keyword>
<dbReference type="SUPFAM" id="SSF48264">
    <property type="entry name" value="Cytochrome P450"/>
    <property type="match status" value="1"/>
</dbReference>
<dbReference type="EMBL" id="BDDD01001117">
    <property type="protein sequence ID" value="GAV73565.1"/>
    <property type="molecule type" value="Genomic_DNA"/>
</dbReference>
<dbReference type="PROSITE" id="PS00086">
    <property type="entry name" value="CYTOCHROME_P450"/>
    <property type="match status" value="1"/>
</dbReference>
<sequence length="508" mass="58410">MPFVGFFEIVVAVICYLIFRCLSNNNGLPTNFPVVGMMPDLLLNYYNLHDWATETIKRNHTFTFLFKGPWFSNLNILTTVDPANVHHIMSTNFSNYPKGPQYKEIFDILGEGIFNSDADMWKNQRKILTGLVNHKRFYNYLVRTIWNKLEKGLLTVLEHVSENGLMVDLQDLFHRFTFDSACILVTGYDPGCLSIEFPEVQFSSALDDAEESIYYRYAVPESVWKLQRWIGIGHEKKMSKARETLDHILAKYISMKREEVNKGNRMEDDGEGVDILTSCMSERDILGLETDDKFLRDIILNFMIAGSDTTSAALSWFFWILSQNPKVESKIREELKSKTSTKDNENGGLFDIEELKGLVYLHAALCETLRLYPPVPFEHKAPLMPDILPSGHRVVPKSKILILLYSMGRMPSIWGEDCLEFKPERWITEKGGIKHEPSYKFFAFNAGPRTCLGKDVAFTQMKAVAAAIIHNYHFDLVNDHPVVPRLSVILHMKHGLKVKVTKRRSVEY</sequence>
<dbReference type="InterPro" id="IPR002401">
    <property type="entry name" value="Cyt_P450_E_grp-I"/>
</dbReference>
<keyword evidence="5 9" id="KW-0560">Oxidoreductase</keyword>
<feature type="binding site" description="axial binding residue" evidence="8">
    <location>
        <position position="451"/>
    </location>
    <ligand>
        <name>heme</name>
        <dbReference type="ChEBI" id="CHEBI:30413"/>
    </ligand>
    <ligandPart>
        <name>Fe</name>
        <dbReference type="ChEBI" id="CHEBI:18248"/>
    </ligandPart>
</feature>
<keyword evidence="6 8" id="KW-0408">Iron</keyword>
<evidence type="ECO:0000256" key="3">
    <source>
        <dbReference type="ARBA" id="ARBA00022617"/>
    </source>
</evidence>